<gene>
    <name evidence="2" type="ORF">V6N12_025060</name>
</gene>
<dbReference type="Proteomes" id="UP001472677">
    <property type="component" value="Unassembled WGS sequence"/>
</dbReference>
<reference evidence="2 3" key="1">
    <citation type="journal article" date="2024" name="G3 (Bethesda)">
        <title>Genome assembly of Hibiscus sabdariffa L. provides insights into metabolisms of medicinal natural products.</title>
        <authorList>
            <person name="Kim T."/>
        </authorList>
    </citation>
    <scope>NUCLEOTIDE SEQUENCE [LARGE SCALE GENOMIC DNA]</scope>
    <source>
        <strain evidence="2">TK-2024</strain>
        <tissue evidence="2">Old leaves</tissue>
    </source>
</reference>
<dbReference type="InterPro" id="IPR036047">
    <property type="entry name" value="F-box-like_dom_sf"/>
</dbReference>
<dbReference type="EMBL" id="JBBPBM010000104">
    <property type="protein sequence ID" value="KAK8507947.1"/>
    <property type="molecule type" value="Genomic_DNA"/>
</dbReference>
<organism evidence="2 3">
    <name type="scientific">Hibiscus sabdariffa</name>
    <name type="common">roselle</name>
    <dbReference type="NCBI Taxonomy" id="183260"/>
    <lineage>
        <taxon>Eukaryota</taxon>
        <taxon>Viridiplantae</taxon>
        <taxon>Streptophyta</taxon>
        <taxon>Embryophyta</taxon>
        <taxon>Tracheophyta</taxon>
        <taxon>Spermatophyta</taxon>
        <taxon>Magnoliopsida</taxon>
        <taxon>eudicotyledons</taxon>
        <taxon>Gunneridae</taxon>
        <taxon>Pentapetalae</taxon>
        <taxon>rosids</taxon>
        <taxon>malvids</taxon>
        <taxon>Malvales</taxon>
        <taxon>Malvaceae</taxon>
        <taxon>Malvoideae</taxon>
        <taxon>Hibiscus</taxon>
    </lineage>
</organism>
<evidence type="ECO:0000313" key="2">
    <source>
        <dbReference type="EMBL" id="KAK8507947.1"/>
    </source>
</evidence>
<proteinExistence type="predicted"/>
<dbReference type="PANTHER" id="PTHR35546">
    <property type="entry name" value="F-BOX PROTEIN INTERACTION DOMAIN PROTEIN-RELATED"/>
    <property type="match status" value="1"/>
</dbReference>
<evidence type="ECO:0000259" key="1">
    <source>
        <dbReference type="Pfam" id="PF00646"/>
    </source>
</evidence>
<dbReference type="InterPro" id="IPR001810">
    <property type="entry name" value="F-box_dom"/>
</dbReference>
<name>A0ABR2BLC7_9ROSI</name>
<keyword evidence="3" id="KW-1185">Reference proteome</keyword>
<dbReference type="Pfam" id="PF00646">
    <property type="entry name" value="F-box"/>
    <property type="match status" value="1"/>
</dbReference>
<accession>A0ABR2BLC7</accession>
<dbReference type="PANTHER" id="PTHR35546:SF130">
    <property type="entry name" value="EXPRESSED PROTEIN"/>
    <property type="match status" value="1"/>
</dbReference>
<evidence type="ECO:0000313" key="3">
    <source>
        <dbReference type="Proteomes" id="UP001472677"/>
    </source>
</evidence>
<comment type="caution">
    <text evidence="2">The sequence shown here is derived from an EMBL/GenBank/DDBJ whole genome shotgun (WGS) entry which is preliminary data.</text>
</comment>
<dbReference type="InterPro" id="IPR055290">
    <property type="entry name" value="At3g26010-like"/>
</dbReference>
<protein>
    <recommendedName>
        <fullName evidence="1">F-box domain-containing protein</fullName>
    </recommendedName>
</protein>
<feature type="domain" description="F-box" evidence="1">
    <location>
        <begin position="21"/>
        <end position="52"/>
    </location>
</feature>
<dbReference type="SUPFAM" id="SSF81383">
    <property type="entry name" value="F-box domain"/>
    <property type="match status" value="1"/>
</dbReference>
<sequence>MEFVRNRKLVCSFGNIGRIEEDLLIEVLRRLPAKIAMRCCCVCKPWYLLVHRYCVPRITRSLPLLGCYVSIRTSATTDWEMVRAVIPEAGVDFDVWPPVFYIDGDFSAMYLLDSRDGLMLFQHPSRDKYVLCNPDTKQFLLIPRPDKAGRRAVLGVEIQNWKPDSGMDFFKIISFPENKGSLDVFSSRNSTWVERKVKCRPPSYASPLDDGTFTLHTRYVYLNRKFYTLCHRDFLLWFTIGDVNNVDVVFNFVNLPDVGNSYISSARCIGSCAGRFQYATNDQAFEALYIWEYIDNGGAGIWIGRHFVSHRKLYKHPQIVDLSNLKLLALDPVSNDGLIFWASNRIFCYYNKSGKFVQLQCPNILNDAIELRPNAFVFTRCLASLTLVR</sequence>